<dbReference type="GO" id="GO:0006313">
    <property type="term" value="P:DNA transposition"/>
    <property type="evidence" value="ECO:0007669"/>
    <property type="project" value="InterPro"/>
</dbReference>
<dbReference type="PANTHER" id="PTHR37319">
    <property type="entry name" value="TRANSPOSASE"/>
    <property type="match status" value="1"/>
</dbReference>
<dbReference type="Gene3D" id="3.90.350.10">
    <property type="entry name" value="Transposase Inhibitor Protein From Tn5, Chain A, domain 1"/>
    <property type="match status" value="1"/>
</dbReference>
<dbReference type="GO" id="GO:0003677">
    <property type="term" value="F:DNA binding"/>
    <property type="evidence" value="ECO:0007669"/>
    <property type="project" value="InterPro"/>
</dbReference>
<dbReference type="Proteomes" id="UP000001203">
    <property type="component" value="Chromosome linear"/>
</dbReference>
<dbReference type="PANTHER" id="PTHR37319:SF1">
    <property type="entry name" value="TRANSPOSASE TN5 DIMERISATION DOMAIN-CONTAINING PROTEIN"/>
    <property type="match status" value="1"/>
</dbReference>
<evidence type="ECO:0000259" key="1">
    <source>
        <dbReference type="Pfam" id="PF01609"/>
    </source>
</evidence>
<dbReference type="SUPFAM" id="SSF53098">
    <property type="entry name" value="Ribonuclease H-like"/>
    <property type="match status" value="1"/>
</dbReference>
<keyword evidence="3" id="KW-1185">Reference proteome</keyword>
<accession>B1X2E8</accession>
<name>B1X2E8_CROS5</name>
<dbReference type="Pfam" id="PF01609">
    <property type="entry name" value="DDE_Tnp_1"/>
    <property type="match status" value="1"/>
</dbReference>
<dbReference type="eggNOG" id="COG3385">
    <property type="taxonomic scope" value="Bacteria"/>
</dbReference>
<evidence type="ECO:0000313" key="3">
    <source>
        <dbReference type="Proteomes" id="UP000001203"/>
    </source>
</evidence>
<dbReference type="GO" id="GO:0004803">
    <property type="term" value="F:transposase activity"/>
    <property type="evidence" value="ECO:0007669"/>
    <property type="project" value="InterPro"/>
</dbReference>
<dbReference type="EMBL" id="CP000807">
    <property type="protein sequence ID" value="ACB54309.1"/>
    <property type="molecule type" value="Genomic_DNA"/>
</dbReference>
<dbReference type="HOGENOM" id="CLU_060706_0_1_3"/>
<feature type="domain" description="Transposase IS4-like" evidence="1">
    <location>
        <begin position="117"/>
        <end position="320"/>
    </location>
</feature>
<gene>
    <name evidence="2" type="ordered locus">cce_4963</name>
</gene>
<dbReference type="NCBIfam" id="NF033591">
    <property type="entry name" value="transpos_IS4_2"/>
    <property type="match status" value="1"/>
</dbReference>
<dbReference type="AlphaFoldDB" id="B1X2E8"/>
<dbReference type="InterPro" id="IPR002559">
    <property type="entry name" value="Transposase_11"/>
</dbReference>
<dbReference type="KEGG" id="cyt:cce_4963"/>
<dbReference type="InterPro" id="IPR047658">
    <property type="entry name" value="IS4-like_transpos"/>
</dbReference>
<proteinExistence type="predicted"/>
<sequence>MIKRLILRHNLLSLSMDFLPFYQDYLQSALSKSKFLLLHILVWLLQVHKQVRIERLAAYLPIPILYESRRKKIQRFLVEPCLSLVLFWFPLIKLIVEREFKPGSRLTLVLDRTQWKDKNVFMISVVWRKRSLPIYWVLLEKKGSSNVKEQIALIRPVLRLFSHYELVVLGDREFHGVELSYWLKKRNRTAKNPIYFAFRERKDVYIRRSKNNQKRFQDLNLIPGIKVFEKNIFVTKQKGFGRFNVLAYQKRKYKNHTEEEPWFIITNLDDASEVIKYYKMRGGIEAMFRDYKSGGYNLEGSKASITRLTNLILLIAIAYTTSALKGKSIKNQGYQKYISRLTDPKRQVRRHSDFWVGLYGQSWILAWDFCSFITEELMKLNWHKINEYKRGLKALIAIS</sequence>
<dbReference type="InterPro" id="IPR012337">
    <property type="entry name" value="RNaseH-like_sf"/>
</dbReference>
<organism evidence="2 3">
    <name type="scientific">Crocosphaera subtropica (strain ATCC 51142 / BH68)</name>
    <name type="common">Cyanothece sp. (strain ATCC 51142)</name>
    <dbReference type="NCBI Taxonomy" id="43989"/>
    <lineage>
        <taxon>Bacteria</taxon>
        <taxon>Bacillati</taxon>
        <taxon>Cyanobacteriota</taxon>
        <taxon>Cyanophyceae</taxon>
        <taxon>Oscillatoriophycideae</taxon>
        <taxon>Chroococcales</taxon>
        <taxon>Aphanothecaceae</taxon>
        <taxon>Crocosphaera</taxon>
        <taxon>Crocosphaera subtropica</taxon>
    </lineage>
</organism>
<evidence type="ECO:0000313" key="2">
    <source>
        <dbReference type="EMBL" id="ACB54309.1"/>
    </source>
</evidence>
<dbReference type="STRING" id="43989.cce_4963"/>
<reference evidence="2 3" key="1">
    <citation type="journal article" date="2008" name="Proc. Natl. Acad. Sci. U.S.A.">
        <title>The genome of Cyanothece 51142, a unicellular diazotrophic cyanobacterium important in the marine nitrogen cycle.</title>
        <authorList>
            <person name="Welsh E.A."/>
            <person name="Liberton M."/>
            <person name="Stoeckel J."/>
            <person name="Loh T."/>
            <person name="Elvitigala T."/>
            <person name="Wang C."/>
            <person name="Wollam A."/>
            <person name="Fulton R.S."/>
            <person name="Clifton S.W."/>
            <person name="Jacobs J.M."/>
            <person name="Aurora R."/>
            <person name="Ghosh B.K."/>
            <person name="Sherman L.A."/>
            <person name="Smith R.D."/>
            <person name="Wilson R.K."/>
            <person name="Pakrasi H.B."/>
        </authorList>
    </citation>
    <scope>NUCLEOTIDE SEQUENCE [LARGE SCALE GENOMIC DNA]</scope>
    <source>
        <strain evidence="3">ATCC 51142 / BH68</strain>
    </source>
</reference>
<dbReference type="InterPro" id="IPR047768">
    <property type="entry name" value="Tn5p-like"/>
</dbReference>
<protein>
    <submittedName>
        <fullName evidence="2">Transposase</fullName>
    </submittedName>
</protein>